<keyword evidence="5" id="KW-0539">Nucleus</keyword>
<dbReference type="GO" id="GO:0003700">
    <property type="term" value="F:DNA-binding transcription factor activity"/>
    <property type="evidence" value="ECO:0007669"/>
    <property type="project" value="InterPro"/>
</dbReference>
<feature type="compositionally biased region" description="Low complexity" evidence="6">
    <location>
        <begin position="57"/>
        <end position="68"/>
    </location>
</feature>
<dbReference type="Proteomes" id="UP000244336">
    <property type="component" value="Chromosome 5"/>
</dbReference>
<evidence type="ECO:0000313" key="8">
    <source>
        <dbReference type="EMBL" id="PUZ54015.1"/>
    </source>
</evidence>
<dbReference type="InterPro" id="IPR036576">
    <property type="entry name" value="WRKY_dom_sf"/>
</dbReference>
<evidence type="ECO:0000256" key="6">
    <source>
        <dbReference type="SAM" id="MobiDB-lite"/>
    </source>
</evidence>
<dbReference type="PROSITE" id="PS50811">
    <property type="entry name" value="WRKY"/>
    <property type="match status" value="1"/>
</dbReference>
<name>A0A2T7DEN6_9POAL</name>
<dbReference type="GO" id="GO:0043565">
    <property type="term" value="F:sequence-specific DNA binding"/>
    <property type="evidence" value="ECO:0007669"/>
    <property type="project" value="InterPro"/>
</dbReference>
<evidence type="ECO:0000256" key="3">
    <source>
        <dbReference type="ARBA" id="ARBA00023125"/>
    </source>
</evidence>
<protein>
    <recommendedName>
        <fullName evidence="7">WRKY domain-containing protein</fullName>
    </recommendedName>
</protein>
<evidence type="ECO:0000313" key="9">
    <source>
        <dbReference type="Proteomes" id="UP000244336"/>
    </source>
</evidence>
<dbReference type="SMART" id="SM00774">
    <property type="entry name" value="WRKY"/>
    <property type="match status" value="1"/>
</dbReference>
<feature type="region of interest" description="Disordered" evidence="6">
    <location>
        <begin position="41"/>
        <end position="79"/>
    </location>
</feature>
<sequence>MGDVLHPQAGTGDVQSLWPGDLDEQLITELLSDDSLLLGALHPDPGGDSEHCSRDTGASPAAAPAPCDSGGGGAAEQEELLPQPEAVSRALCSVYTGPTIRDIEMALSTSRPSYPWSSRRYSRMHLGSRFGAASRAPESKYTTKVRSCGGKTPSDGYKWRKYGQKSIKNNPHPRSYYKCTSSRCGAKKHVEKSTDDPEMLVVTYEGPHLHGPQPLFPRRQWASVDLSGAAAAAAAKKQVKTPSPAASSAAPARASDDAGGWPPNDDHYQMTCGGDAGEAPGNGRAEDAAASRHLAAAADSCDGGSTASVAAATVLTCDDSPPTAWSCPDFPFAWSPEAPLLL</sequence>
<dbReference type="InterPro" id="IPR044810">
    <property type="entry name" value="WRKY_plant"/>
</dbReference>
<feature type="region of interest" description="Disordered" evidence="6">
    <location>
        <begin position="235"/>
        <end position="290"/>
    </location>
</feature>
<dbReference type="PANTHER" id="PTHR31221:SF38">
    <property type="entry name" value="WRKY DOMAIN-CONTAINING PROTEIN"/>
    <property type="match status" value="1"/>
</dbReference>
<dbReference type="PANTHER" id="PTHR31221">
    <property type="entry name" value="WRKY TRANSCRIPTION FACTOR PROTEIN 1-RELATED"/>
    <property type="match status" value="1"/>
</dbReference>
<evidence type="ECO:0000256" key="1">
    <source>
        <dbReference type="ARBA" id="ARBA00004123"/>
    </source>
</evidence>
<dbReference type="Gene3D" id="2.20.25.80">
    <property type="entry name" value="WRKY domain"/>
    <property type="match status" value="1"/>
</dbReference>
<comment type="subcellular location">
    <subcellularLocation>
        <location evidence="1">Nucleus</location>
    </subcellularLocation>
</comment>
<feature type="compositionally biased region" description="Low complexity" evidence="6">
    <location>
        <begin position="242"/>
        <end position="253"/>
    </location>
</feature>
<dbReference type="Pfam" id="PF03106">
    <property type="entry name" value="WRKY"/>
    <property type="match status" value="1"/>
</dbReference>
<keyword evidence="3" id="KW-0238">DNA-binding</keyword>
<dbReference type="OrthoDB" id="652816at2759"/>
<proteinExistence type="predicted"/>
<dbReference type="EMBL" id="CM009753">
    <property type="protein sequence ID" value="PUZ54015.1"/>
    <property type="molecule type" value="Genomic_DNA"/>
</dbReference>
<keyword evidence="4" id="KW-0804">Transcription</keyword>
<evidence type="ECO:0000256" key="4">
    <source>
        <dbReference type="ARBA" id="ARBA00023163"/>
    </source>
</evidence>
<accession>A0A2T7DEN6</accession>
<organism evidence="8 9">
    <name type="scientific">Panicum hallii var. hallii</name>
    <dbReference type="NCBI Taxonomy" id="1504633"/>
    <lineage>
        <taxon>Eukaryota</taxon>
        <taxon>Viridiplantae</taxon>
        <taxon>Streptophyta</taxon>
        <taxon>Embryophyta</taxon>
        <taxon>Tracheophyta</taxon>
        <taxon>Spermatophyta</taxon>
        <taxon>Magnoliopsida</taxon>
        <taxon>Liliopsida</taxon>
        <taxon>Poales</taxon>
        <taxon>Poaceae</taxon>
        <taxon>PACMAD clade</taxon>
        <taxon>Panicoideae</taxon>
        <taxon>Panicodae</taxon>
        <taxon>Paniceae</taxon>
        <taxon>Panicinae</taxon>
        <taxon>Panicum</taxon>
        <taxon>Panicum sect. Panicum</taxon>
    </lineage>
</organism>
<evidence type="ECO:0000256" key="5">
    <source>
        <dbReference type="ARBA" id="ARBA00023242"/>
    </source>
</evidence>
<keyword evidence="2" id="KW-0805">Transcription regulation</keyword>
<feature type="domain" description="WRKY" evidence="7">
    <location>
        <begin position="154"/>
        <end position="213"/>
    </location>
</feature>
<keyword evidence="9" id="KW-1185">Reference proteome</keyword>
<dbReference type="SUPFAM" id="SSF118290">
    <property type="entry name" value="WRKY DNA-binding domain"/>
    <property type="match status" value="1"/>
</dbReference>
<gene>
    <name evidence="8" type="ORF">GQ55_5G095500</name>
</gene>
<dbReference type="GO" id="GO:0005634">
    <property type="term" value="C:nucleus"/>
    <property type="evidence" value="ECO:0007669"/>
    <property type="project" value="UniProtKB-SubCell"/>
</dbReference>
<evidence type="ECO:0000256" key="2">
    <source>
        <dbReference type="ARBA" id="ARBA00023015"/>
    </source>
</evidence>
<reference evidence="8 9" key="1">
    <citation type="submission" date="2018-04" db="EMBL/GenBank/DDBJ databases">
        <title>WGS assembly of Panicum hallii var. hallii HAL2.</title>
        <authorList>
            <person name="Lovell J."/>
            <person name="Jenkins J."/>
            <person name="Lowry D."/>
            <person name="Mamidi S."/>
            <person name="Sreedasyam A."/>
            <person name="Weng X."/>
            <person name="Barry K."/>
            <person name="Bonette J."/>
            <person name="Campitelli B."/>
            <person name="Daum C."/>
            <person name="Gordon S."/>
            <person name="Gould B."/>
            <person name="Lipzen A."/>
            <person name="MacQueen A."/>
            <person name="Palacio-Mejia J."/>
            <person name="Plott C."/>
            <person name="Shakirov E."/>
            <person name="Shu S."/>
            <person name="Yoshinaga Y."/>
            <person name="Zane M."/>
            <person name="Rokhsar D."/>
            <person name="Grimwood J."/>
            <person name="Schmutz J."/>
            <person name="Juenger T."/>
        </authorList>
    </citation>
    <scope>NUCLEOTIDE SEQUENCE [LARGE SCALE GENOMIC DNA]</scope>
    <source>
        <strain evidence="9">cv. HAL2</strain>
    </source>
</reference>
<dbReference type="Gramene" id="PUZ54015">
    <property type="protein sequence ID" value="PUZ54015"/>
    <property type="gene ID" value="GQ55_5G095500"/>
</dbReference>
<evidence type="ECO:0000259" key="7">
    <source>
        <dbReference type="PROSITE" id="PS50811"/>
    </source>
</evidence>
<dbReference type="InterPro" id="IPR003657">
    <property type="entry name" value="WRKY_dom"/>
</dbReference>
<dbReference type="AlphaFoldDB" id="A0A2T7DEN6"/>